<dbReference type="Gene3D" id="3.30.460.10">
    <property type="entry name" value="Beta Polymerase, domain 2"/>
    <property type="match status" value="1"/>
</dbReference>
<dbReference type="Proteomes" id="UP001269267">
    <property type="component" value="Unassembled WGS sequence"/>
</dbReference>
<evidence type="ECO:0000313" key="1">
    <source>
        <dbReference type="EMBL" id="MDR5875905.1"/>
    </source>
</evidence>
<comment type="caution">
    <text evidence="1">The sequence shown here is derived from an EMBL/GenBank/DDBJ whole genome shotgun (WGS) entry which is preliminary data.</text>
</comment>
<protein>
    <submittedName>
        <fullName evidence="1">Nucleotidyltransferase domain-containing protein</fullName>
    </submittedName>
</protein>
<name>A0ABU1GEJ3_9GAMM</name>
<sequence length="97" mass="10553">MRITQTHRTIILSGVSEFIGDDVETRVFGSRLDDAERGGSVELLLISRTAIPPQSCAALKQVLEKYLKLPVDIVTYVSTDKPSPTQASVLAEALPID</sequence>
<keyword evidence="2" id="KW-1185">Reference proteome</keyword>
<dbReference type="RefSeq" id="WP_230447369.1">
    <property type="nucleotide sequence ID" value="NZ_JARWAI010000010.1"/>
</dbReference>
<dbReference type="EMBL" id="JARWAI010000010">
    <property type="protein sequence ID" value="MDR5875905.1"/>
    <property type="molecule type" value="Genomic_DNA"/>
</dbReference>
<accession>A0ABU1GEJ3</accession>
<evidence type="ECO:0000313" key="2">
    <source>
        <dbReference type="Proteomes" id="UP001269267"/>
    </source>
</evidence>
<reference evidence="1 2" key="1">
    <citation type="submission" date="2023-04" db="EMBL/GenBank/DDBJ databases">
        <title>A long-awaited taxogenomic arrangement of the family Halomonadaceae.</title>
        <authorList>
            <person name="De La Haba R."/>
            <person name="Chuvochina M."/>
            <person name="Wittouck S."/>
            <person name="Arahal D.R."/>
            <person name="Sanchez-Porro C."/>
            <person name="Hugenholtz P."/>
            <person name="Ventosa A."/>
        </authorList>
    </citation>
    <scope>NUCLEOTIDE SEQUENCE [LARGE SCALE GENOMIC DNA]</scope>
    <source>
        <strain evidence="1 2">DSM 18042</strain>
    </source>
</reference>
<proteinExistence type="predicted"/>
<dbReference type="InterPro" id="IPR043519">
    <property type="entry name" value="NT_sf"/>
</dbReference>
<organism evidence="1 2">
    <name type="scientific">Vreelandella gomseomensis</name>
    <dbReference type="NCBI Taxonomy" id="370766"/>
    <lineage>
        <taxon>Bacteria</taxon>
        <taxon>Pseudomonadati</taxon>
        <taxon>Pseudomonadota</taxon>
        <taxon>Gammaproteobacteria</taxon>
        <taxon>Oceanospirillales</taxon>
        <taxon>Halomonadaceae</taxon>
        <taxon>Vreelandella</taxon>
    </lineage>
</organism>
<gene>
    <name evidence="1" type="ORF">QC815_13365</name>
</gene>